<dbReference type="PANTHER" id="PTHR47991">
    <property type="entry name" value="OXOGLUTARATE/IRON-DEPENDENT DIOXYGENASE"/>
    <property type="match status" value="1"/>
</dbReference>
<dbReference type="InterPro" id="IPR005123">
    <property type="entry name" value="Oxoglu/Fe-dep_dioxygenase_dom"/>
</dbReference>
<comment type="caution">
    <text evidence="7">The sequence shown here is derived from an EMBL/GenBank/DDBJ whole genome shotgun (WGS) entry which is preliminary data.</text>
</comment>
<evidence type="ECO:0000313" key="7">
    <source>
        <dbReference type="EMBL" id="MED6186782.1"/>
    </source>
</evidence>
<feature type="domain" description="Fe2OG dioxygenase" evidence="6">
    <location>
        <begin position="170"/>
        <end position="280"/>
    </location>
</feature>
<dbReference type="InterPro" id="IPR044861">
    <property type="entry name" value="IPNS-like_FE2OG_OXY"/>
</dbReference>
<evidence type="ECO:0000313" key="8">
    <source>
        <dbReference type="Proteomes" id="UP001341840"/>
    </source>
</evidence>
<dbReference type="SUPFAM" id="SSF51197">
    <property type="entry name" value="Clavaminate synthase-like"/>
    <property type="match status" value="1"/>
</dbReference>
<name>A0ABU6WLN4_9FABA</name>
<evidence type="ECO:0000256" key="3">
    <source>
        <dbReference type="ARBA" id="ARBA00022896"/>
    </source>
</evidence>
<keyword evidence="3" id="KW-0847">Vitamin C</keyword>
<keyword evidence="5" id="KW-0560">Oxidoreductase</keyword>
<evidence type="ECO:0000256" key="5">
    <source>
        <dbReference type="RuleBase" id="RU003682"/>
    </source>
</evidence>
<keyword evidence="4 5" id="KW-0408">Iron</keyword>
<dbReference type="PROSITE" id="PS51471">
    <property type="entry name" value="FE2OG_OXY"/>
    <property type="match status" value="1"/>
</dbReference>
<proteinExistence type="inferred from homology"/>
<reference evidence="7 8" key="1">
    <citation type="journal article" date="2023" name="Plants (Basel)">
        <title>Bridging the Gap: Combining Genomics and Transcriptomics Approaches to Understand Stylosanthes scabra, an Orphan Legume from the Brazilian Caatinga.</title>
        <authorList>
            <person name="Ferreira-Neto J.R.C."/>
            <person name="da Silva M.D."/>
            <person name="Binneck E."/>
            <person name="de Melo N.F."/>
            <person name="da Silva R.H."/>
            <person name="de Melo A.L.T.M."/>
            <person name="Pandolfi V."/>
            <person name="Bustamante F.O."/>
            <person name="Brasileiro-Vidal A.C."/>
            <person name="Benko-Iseppon A.M."/>
        </authorList>
    </citation>
    <scope>NUCLEOTIDE SEQUENCE [LARGE SCALE GENOMIC DNA]</scope>
    <source>
        <tissue evidence="7">Leaves</tissue>
    </source>
</reference>
<dbReference type="Pfam" id="PF03171">
    <property type="entry name" value="2OG-FeII_Oxy"/>
    <property type="match status" value="1"/>
</dbReference>
<evidence type="ECO:0000259" key="6">
    <source>
        <dbReference type="PROSITE" id="PS51471"/>
    </source>
</evidence>
<dbReference type="Gene3D" id="2.60.120.330">
    <property type="entry name" value="B-lactam Antibiotic, Isopenicillin N Synthase, Chain"/>
    <property type="match status" value="1"/>
</dbReference>
<gene>
    <name evidence="7" type="ORF">PIB30_070074</name>
</gene>
<dbReference type="EMBL" id="JASCZI010182024">
    <property type="protein sequence ID" value="MED6186782.1"/>
    <property type="molecule type" value="Genomic_DNA"/>
</dbReference>
<keyword evidence="8" id="KW-1185">Reference proteome</keyword>
<evidence type="ECO:0000256" key="1">
    <source>
        <dbReference type="ARBA" id="ARBA00008056"/>
    </source>
</evidence>
<dbReference type="InterPro" id="IPR027443">
    <property type="entry name" value="IPNS-like_sf"/>
</dbReference>
<evidence type="ECO:0000256" key="4">
    <source>
        <dbReference type="ARBA" id="ARBA00023004"/>
    </source>
</evidence>
<comment type="similarity">
    <text evidence="1 5">Belongs to the iron/ascorbate-dependent oxidoreductase family.</text>
</comment>
<accession>A0ABU6WLN4</accession>
<dbReference type="Pfam" id="PF14226">
    <property type="entry name" value="DIOX_N"/>
    <property type="match status" value="1"/>
</dbReference>
<sequence>MFISHRYIQPEEERIKKVGTRRHNVPPIDLSKLKGPDQKKVVDEIVRAVETLGFFQVLNHGVPLELLESLKNSAHKFFSLSPEEKCLFCPGVSPSSKVKYGTSFVPEKEKALEWKDYISMGYTTEEDALRYWPNQCKEVALDYLKLSTKMVREIVEILIENLGAKLEESRIEGLLGTKLVNMNYYPPCPNPDLTVGIGRHSDTGITVLLQDHIGGLYVKLDEDDNNNHGGWFEIPPFSGALVIIIGDIFQILSNGKYKSVEHRVRTSTESRVSIALFNSPKSTEKIGPLENLLKKDGVAYYREVVFQDYINNYFANAHYGKNSLDFAKST</sequence>
<protein>
    <recommendedName>
        <fullName evidence="6">Fe2OG dioxygenase domain-containing protein</fullName>
    </recommendedName>
</protein>
<dbReference type="InterPro" id="IPR050295">
    <property type="entry name" value="Plant_2OG-oxidoreductases"/>
</dbReference>
<organism evidence="7 8">
    <name type="scientific">Stylosanthes scabra</name>
    <dbReference type="NCBI Taxonomy" id="79078"/>
    <lineage>
        <taxon>Eukaryota</taxon>
        <taxon>Viridiplantae</taxon>
        <taxon>Streptophyta</taxon>
        <taxon>Embryophyta</taxon>
        <taxon>Tracheophyta</taxon>
        <taxon>Spermatophyta</taxon>
        <taxon>Magnoliopsida</taxon>
        <taxon>eudicotyledons</taxon>
        <taxon>Gunneridae</taxon>
        <taxon>Pentapetalae</taxon>
        <taxon>rosids</taxon>
        <taxon>fabids</taxon>
        <taxon>Fabales</taxon>
        <taxon>Fabaceae</taxon>
        <taxon>Papilionoideae</taxon>
        <taxon>50 kb inversion clade</taxon>
        <taxon>dalbergioids sensu lato</taxon>
        <taxon>Dalbergieae</taxon>
        <taxon>Pterocarpus clade</taxon>
        <taxon>Stylosanthes</taxon>
    </lineage>
</organism>
<dbReference type="Proteomes" id="UP001341840">
    <property type="component" value="Unassembled WGS sequence"/>
</dbReference>
<keyword evidence="2 5" id="KW-0479">Metal-binding</keyword>
<evidence type="ECO:0000256" key="2">
    <source>
        <dbReference type="ARBA" id="ARBA00022723"/>
    </source>
</evidence>
<dbReference type="InterPro" id="IPR026992">
    <property type="entry name" value="DIOX_N"/>
</dbReference>